<dbReference type="InterPro" id="IPR010994">
    <property type="entry name" value="RuvA_2-like"/>
</dbReference>
<reference evidence="1 2" key="1">
    <citation type="journal article" date="2024" name="BMC Genomics">
        <title>Genome assembly of redclaw crayfish (Cherax quadricarinatus) provides insights into its immune adaptation and hypoxia tolerance.</title>
        <authorList>
            <person name="Liu Z."/>
            <person name="Zheng J."/>
            <person name="Li H."/>
            <person name="Fang K."/>
            <person name="Wang S."/>
            <person name="He J."/>
            <person name="Zhou D."/>
            <person name="Weng S."/>
            <person name="Chi M."/>
            <person name="Gu Z."/>
            <person name="He J."/>
            <person name="Li F."/>
            <person name="Wang M."/>
        </authorList>
    </citation>
    <scope>NUCLEOTIDE SEQUENCE [LARGE SCALE GENOMIC DNA]</scope>
    <source>
        <strain evidence="1">ZL_2023a</strain>
    </source>
</reference>
<proteinExistence type="predicted"/>
<evidence type="ECO:0000313" key="2">
    <source>
        <dbReference type="Proteomes" id="UP001445076"/>
    </source>
</evidence>
<accession>A0AAW0VPM9</accession>
<dbReference type="SUPFAM" id="SSF47781">
    <property type="entry name" value="RuvA domain 2-like"/>
    <property type="match status" value="1"/>
</dbReference>
<comment type="caution">
    <text evidence="1">The sequence shown here is derived from an EMBL/GenBank/DDBJ whole genome shotgun (WGS) entry which is preliminary data.</text>
</comment>
<organism evidence="1 2">
    <name type="scientific">Cherax quadricarinatus</name>
    <name type="common">Australian red claw crayfish</name>
    <dbReference type="NCBI Taxonomy" id="27406"/>
    <lineage>
        <taxon>Eukaryota</taxon>
        <taxon>Metazoa</taxon>
        <taxon>Ecdysozoa</taxon>
        <taxon>Arthropoda</taxon>
        <taxon>Crustacea</taxon>
        <taxon>Multicrustacea</taxon>
        <taxon>Malacostraca</taxon>
        <taxon>Eumalacostraca</taxon>
        <taxon>Eucarida</taxon>
        <taxon>Decapoda</taxon>
        <taxon>Pleocyemata</taxon>
        <taxon>Astacidea</taxon>
        <taxon>Parastacoidea</taxon>
        <taxon>Parastacidae</taxon>
        <taxon>Cherax</taxon>
    </lineage>
</organism>
<feature type="non-terminal residue" evidence="1">
    <location>
        <position position="1"/>
    </location>
</feature>
<sequence>HRVGVVVVVGAVFGEEEVGGIIGELQVRLLPRPPLLLPAHGDAQAAAHIQVLAKATLTERRQVVESRMEEILEATLTTRQHTYTMGRAMGLNNHQMSALLACFGSLGNVAKSSAEQIHCRTSLSTKTAAAIMAFLSRDTVTL</sequence>
<evidence type="ECO:0000313" key="1">
    <source>
        <dbReference type="EMBL" id="KAK8718937.1"/>
    </source>
</evidence>
<dbReference type="AlphaFoldDB" id="A0AAW0VPM9"/>
<gene>
    <name evidence="1" type="ORF">OTU49_014349</name>
</gene>
<keyword evidence="2" id="KW-1185">Reference proteome</keyword>
<name>A0AAW0VPM9_CHEQU</name>
<dbReference type="Proteomes" id="UP001445076">
    <property type="component" value="Unassembled WGS sequence"/>
</dbReference>
<protein>
    <submittedName>
        <fullName evidence="1">Uncharacterized protein</fullName>
    </submittedName>
</protein>
<dbReference type="EMBL" id="JARKIK010003507">
    <property type="protein sequence ID" value="KAK8718937.1"/>
    <property type="molecule type" value="Genomic_DNA"/>
</dbReference>